<organism evidence="3 4">
    <name type="scientific">Xanthomonas arboricola</name>
    <dbReference type="NCBI Taxonomy" id="56448"/>
    <lineage>
        <taxon>Bacteria</taxon>
        <taxon>Pseudomonadati</taxon>
        <taxon>Pseudomonadota</taxon>
        <taxon>Gammaproteobacteria</taxon>
        <taxon>Lysobacterales</taxon>
        <taxon>Lysobacteraceae</taxon>
        <taxon>Xanthomonas</taxon>
    </lineage>
</organism>
<name>A0A2S7A8A2_9XANT</name>
<sequence>MRRRPAVLDINLGAAEAYDIDTASRGDATFYQRAVKGHCKVIELGCGTGRILLSLASICEKYYGVDSSEQMLAVCHRKAAEMIHRGLVELEVSTISDYSPPERVDLVISPFRVFQNLMYDNEVAGFFSCLDRCLLPNAVAIFDVFMPNFSSEEFLKLGPSARCLDWEKELDDGSRFSKSSERIFVSKSPPFVISRITYERVSGSGISIDVSTIDVPMRIWQPDELIEVVRSHGYEVLRKHGGFAGEAWGEGPDLVLEIHRA</sequence>
<dbReference type="CDD" id="cd02440">
    <property type="entry name" value="AdoMet_MTases"/>
    <property type="match status" value="1"/>
</dbReference>
<proteinExistence type="predicted"/>
<dbReference type="AlphaFoldDB" id="A0A2S7A8A2"/>
<dbReference type="Proteomes" id="UP000239204">
    <property type="component" value="Unassembled WGS sequence"/>
</dbReference>
<evidence type="ECO:0000256" key="1">
    <source>
        <dbReference type="ARBA" id="ARBA00022679"/>
    </source>
</evidence>
<dbReference type="Gene3D" id="3.40.50.150">
    <property type="entry name" value="Vaccinia Virus protein VP39"/>
    <property type="match status" value="1"/>
</dbReference>
<dbReference type="EMBL" id="MIGY01000008">
    <property type="protein sequence ID" value="PPU04831.1"/>
    <property type="molecule type" value="Genomic_DNA"/>
</dbReference>
<dbReference type="SUPFAM" id="SSF53335">
    <property type="entry name" value="S-adenosyl-L-methionine-dependent methyltransferases"/>
    <property type="match status" value="1"/>
</dbReference>
<accession>A0A2S7A8A2</accession>
<keyword evidence="1 3" id="KW-0808">Transferase</keyword>
<reference evidence="3 4" key="1">
    <citation type="submission" date="2016-08" db="EMBL/GenBank/DDBJ databases">
        <title>Evolution of the type three secretion system and type three effector repertoires in Xanthomonas.</title>
        <authorList>
            <person name="Merda D."/>
            <person name="Briand M."/>
            <person name="Bosis E."/>
            <person name="Rousseau C."/>
            <person name="Portier P."/>
            <person name="Jacques M.-A."/>
            <person name="Fischer-Le Saux M."/>
        </authorList>
    </citation>
    <scope>NUCLEOTIDE SEQUENCE [LARGE SCALE GENOMIC DNA]</scope>
    <source>
        <strain evidence="3 4">CFBP 7645</strain>
    </source>
</reference>
<dbReference type="InterPro" id="IPR041698">
    <property type="entry name" value="Methyltransf_25"/>
</dbReference>
<keyword evidence="3" id="KW-0489">Methyltransferase</keyword>
<dbReference type="GO" id="GO:0032259">
    <property type="term" value="P:methylation"/>
    <property type="evidence" value="ECO:0007669"/>
    <property type="project" value="UniProtKB-KW"/>
</dbReference>
<protein>
    <submittedName>
        <fullName evidence="3">Class I SAM-dependent methyltransferase</fullName>
    </submittedName>
</protein>
<evidence type="ECO:0000313" key="4">
    <source>
        <dbReference type="Proteomes" id="UP000239204"/>
    </source>
</evidence>
<dbReference type="PANTHER" id="PTHR43861">
    <property type="entry name" value="TRANS-ACONITATE 2-METHYLTRANSFERASE-RELATED"/>
    <property type="match status" value="1"/>
</dbReference>
<dbReference type="GO" id="GO:0008168">
    <property type="term" value="F:methyltransferase activity"/>
    <property type="evidence" value="ECO:0007669"/>
    <property type="project" value="UniProtKB-KW"/>
</dbReference>
<comment type="caution">
    <text evidence="3">The sequence shown here is derived from an EMBL/GenBank/DDBJ whole genome shotgun (WGS) entry which is preliminary data.</text>
</comment>
<dbReference type="Pfam" id="PF13649">
    <property type="entry name" value="Methyltransf_25"/>
    <property type="match status" value="1"/>
</dbReference>
<evidence type="ECO:0000313" key="3">
    <source>
        <dbReference type="EMBL" id="PPU04831.1"/>
    </source>
</evidence>
<evidence type="ECO:0000259" key="2">
    <source>
        <dbReference type="Pfam" id="PF13649"/>
    </source>
</evidence>
<dbReference type="InterPro" id="IPR029063">
    <property type="entry name" value="SAM-dependent_MTases_sf"/>
</dbReference>
<gene>
    <name evidence="3" type="ORF">XarjCFBP7645_21170</name>
</gene>
<feature type="domain" description="Methyltransferase" evidence="2">
    <location>
        <begin position="41"/>
        <end position="136"/>
    </location>
</feature>